<proteinExistence type="predicted"/>
<dbReference type="SUPFAM" id="SSF53474">
    <property type="entry name" value="alpha/beta-Hydrolases"/>
    <property type="match status" value="1"/>
</dbReference>
<dbReference type="PRINTS" id="PR00111">
    <property type="entry name" value="ABHYDROLASE"/>
</dbReference>
<dbReference type="EMBL" id="JABRWJ010000001">
    <property type="protein sequence ID" value="NRF66320.1"/>
    <property type="molecule type" value="Genomic_DNA"/>
</dbReference>
<evidence type="ECO:0000259" key="1">
    <source>
        <dbReference type="Pfam" id="PF12697"/>
    </source>
</evidence>
<name>A0ABX2EB33_9BURK</name>
<evidence type="ECO:0000313" key="2">
    <source>
        <dbReference type="EMBL" id="NRF66320.1"/>
    </source>
</evidence>
<dbReference type="InterPro" id="IPR029058">
    <property type="entry name" value="AB_hydrolase_fold"/>
</dbReference>
<evidence type="ECO:0000313" key="3">
    <source>
        <dbReference type="Proteomes" id="UP000737171"/>
    </source>
</evidence>
<comment type="caution">
    <text evidence="2">The sequence shown here is derived from an EMBL/GenBank/DDBJ whole genome shotgun (WGS) entry which is preliminary data.</text>
</comment>
<reference evidence="2 3" key="1">
    <citation type="submission" date="2020-05" db="EMBL/GenBank/DDBJ databases">
        <title>Aquincola sp. isolate from soil.</title>
        <authorList>
            <person name="Han J."/>
            <person name="Kim D.-U."/>
        </authorList>
    </citation>
    <scope>NUCLEOTIDE SEQUENCE [LARGE SCALE GENOMIC DNA]</scope>
    <source>
        <strain evidence="2 3">S2</strain>
    </source>
</reference>
<dbReference type="Proteomes" id="UP000737171">
    <property type="component" value="Unassembled WGS sequence"/>
</dbReference>
<dbReference type="RefSeq" id="WP_173121148.1">
    <property type="nucleotide sequence ID" value="NZ_JABRWJ010000001.1"/>
</dbReference>
<dbReference type="Gene3D" id="3.40.50.1820">
    <property type="entry name" value="alpha/beta hydrolase"/>
    <property type="match status" value="1"/>
</dbReference>
<keyword evidence="2" id="KW-0378">Hydrolase</keyword>
<dbReference type="PANTHER" id="PTHR43689:SF8">
    <property type="entry name" value="ALPHA_BETA-HYDROLASES SUPERFAMILY PROTEIN"/>
    <property type="match status" value="1"/>
</dbReference>
<keyword evidence="3" id="KW-1185">Reference proteome</keyword>
<sequence>MSTLLLLPGLASDETLWRGIADPLAAAARGPVHVTDAHGRFATLPEMAAALLAEHAGPLALAGTSMGGILALEVLRQAPQRVQALALLGTTARPDTPEMLALRREAVGLFEAGRMDEVLRANLPFAFHPSAPARLPNLVGDYLAMVRRAGAAQLARQNRAIMARADSRGLLATIRCPLLVACGDSDVLTPPECSEEIAAAVPQARFERLVDCGHLLTMEQPERVAALLLDWRAEA</sequence>
<accession>A0ABX2EB33</accession>
<dbReference type="GO" id="GO:0016787">
    <property type="term" value="F:hydrolase activity"/>
    <property type="evidence" value="ECO:0007669"/>
    <property type="project" value="UniProtKB-KW"/>
</dbReference>
<dbReference type="PANTHER" id="PTHR43689">
    <property type="entry name" value="HYDROLASE"/>
    <property type="match status" value="1"/>
</dbReference>
<organism evidence="2 3">
    <name type="scientific">Pseudaquabacterium terrae</name>
    <dbReference type="NCBI Taxonomy" id="2732868"/>
    <lineage>
        <taxon>Bacteria</taxon>
        <taxon>Pseudomonadati</taxon>
        <taxon>Pseudomonadota</taxon>
        <taxon>Betaproteobacteria</taxon>
        <taxon>Burkholderiales</taxon>
        <taxon>Sphaerotilaceae</taxon>
        <taxon>Pseudaquabacterium</taxon>
    </lineage>
</organism>
<protein>
    <submittedName>
        <fullName evidence="2">Alpha/beta fold hydrolase</fullName>
    </submittedName>
</protein>
<feature type="domain" description="AB hydrolase-1" evidence="1">
    <location>
        <begin position="4"/>
        <end position="226"/>
    </location>
</feature>
<dbReference type="Pfam" id="PF12697">
    <property type="entry name" value="Abhydrolase_6"/>
    <property type="match status" value="1"/>
</dbReference>
<gene>
    <name evidence="2" type="ORF">HLB44_04920</name>
</gene>
<dbReference type="InterPro" id="IPR000073">
    <property type="entry name" value="AB_hydrolase_1"/>
</dbReference>